<dbReference type="AlphaFoldDB" id="A0AAU9TYK5"/>
<dbReference type="Proteomes" id="UP001153954">
    <property type="component" value="Unassembled WGS sequence"/>
</dbReference>
<keyword evidence="2" id="KW-1185">Reference proteome</keyword>
<reference evidence="1" key="1">
    <citation type="submission" date="2022-03" db="EMBL/GenBank/DDBJ databases">
        <authorList>
            <person name="Tunstrom K."/>
        </authorList>
    </citation>
    <scope>NUCLEOTIDE SEQUENCE</scope>
</reference>
<organism evidence="1 2">
    <name type="scientific">Euphydryas editha</name>
    <name type="common">Edith's checkerspot</name>
    <dbReference type="NCBI Taxonomy" id="104508"/>
    <lineage>
        <taxon>Eukaryota</taxon>
        <taxon>Metazoa</taxon>
        <taxon>Ecdysozoa</taxon>
        <taxon>Arthropoda</taxon>
        <taxon>Hexapoda</taxon>
        <taxon>Insecta</taxon>
        <taxon>Pterygota</taxon>
        <taxon>Neoptera</taxon>
        <taxon>Endopterygota</taxon>
        <taxon>Lepidoptera</taxon>
        <taxon>Glossata</taxon>
        <taxon>Ditrysia</taxon>
        <taxon>Papilionoidea</taxon>
        <taxon>Nymphalidae</taxon>
        <taxon>Nymphalinae</taxon>
        <taxon>Euphydryas</taxon>
    </lineage>
</organism>
<evidence type="ECO:0000313" key="1">
    <source>
        <dbReference type="EMBL" id="CAH2091943.1"/>
    </source>
</evidence>
<sequence>MLHDCVTELDCTCEYPSSTSSDCHYRFQLESGTIDASFALINLESYRDKWKAAFGNLESAEDLWLCVPCQCVWAAGGDTDPFPIAVGVNQGSYYIKQERTKPFLCNLVLVDAVAYIQDIISYPPLLSTPDG</sequence>
<name>A0AAU9TYK5_EUPED</name>
<protein>
    <submittedName>
        <fullName evidence="1">Uncharacterized protein</fullName>
    </submittedName>
</protein>
<proteinExistence type="predicted"/>
<evidence type="ECO:0000313" key="2">
    <source>
        <dbReference type="Proteomes" id="UP001153954"/>
    </source>
</evidence>
<gene>
    <name evidence="1" type="ORF">EEDITHA_LOCUS7754</name>
</gene>
<accession>A0AAU9TYK5</accession>
<comment type="caution">
    <text evidence="1">The sequence shown here is derived from an EMBL/GenBank/DDBJ whole genome shotgun (WGS) entry which is preliminary data.</text>
</comment>
<dbReference type="EMBL" id="CAKOGL010000011">
    <property type="protein sequence ID" value="CAH2091943.1"/>
    <property type="molecule type" value="Genomic_DNA"/>
</dbReference>